<accession>A0ABN8QMT9</accession>
<dbReference type="SUPFAM" id="SSF56204">
    <property type="entry name" value="Hect, E3 ligase catalytic domain"/>
    <property type="match status" value="2"/>
</dbReference>
<keyword evidence="5" id="KW-1185">Reference proteome</keyword>
<dbReference type="Gene3D" id="3.30.2410.10">
    <property type="entry name" value="Hect, E3 ligase catalytic domain"/>
    <property type="match status" value="1"/>
</dbReference>
<dbReference type="Pfam" id="PF00632">
    <property type="entry name" value="HECT"/>
    <property type="match status" value="1"/>
</dbReference>
<dbReference type="Gene3D" id="3.90.1750.10">
    <property type="entry name" value="Hect, E3 ligase catalytic domains"/>
    <property type="match status" value="1"/>
</dbReference>
<keyword evidence="1 2" id="KW-0833">Ubl conjugation pathway</keyword>
<feature type="active site" description="Glycyl thioester intermediate" evidence="2">
    <location>
        <position position="258"/>
    </location>
</feature>
<name>A0ABN8QMT9_9CNID</name>
<dbReference type="EMBL" id="CALNXI010001378">
    <property type="protein sequence ID" value="CAH3166948.1"/>
    <property type="molecule type" value="Genomic_DNA"/>
</dbReference>
<organism evidence="4 5">
    <name type="scientific">Porites evermanni</name>
    <dbReference type="NCBI Taxonomy" id="104178"/>
    <lineage>
        <taxon>Eukaryota</taxon>
        <taxon>Metazoa</taxon>
        <taxon>Cnidaria</taxon>
        <taxon>Anthozoa</taxon>
        <taxon>Hexacorallia</taxon>
        <taxon>Scleractinia</taxon>
        <taxon>Fungiina</taxon>
        <taxon>Poritidae</taxon>
        <taxon>Porites</taxon>
    </lineage>
</organism>
<evidence type="ECO:0000256" key="1">
    <source>
        <dbReference type="ARBA" id="ARBA00022786"/>
    </source>
</evidence>
<gene>
    <name evidence="4" type="ORF">PEVE_00005856</name>
</gene>
<evidence type="ECO:0000256" key="2">
    <source>
        <dbReference type="PROSITE-ProRule" id="PRU00104"/>
    </source>
</evidence>
<proteinExistence type="predicted"/>
<reference evidence="4 5" key="1">
    <citation type="submission" date="2022-05" db="EMBL/GenBank/DDBJ databases">
        <authorList>
            <consortium name="Genoscope - CEA"/>
            <person name="William W."/>
        </authorList>
    </citation>
    <scope>NUCLEOTIDE SEQUENCE [LARGE SCALE GENOMIC DNA]</scope>
</reference>
<feature type="domain" description="HECT" evidence="3">
    <location>
        <begin position="221"/>
        <end position="264"/>
    </location>
</feature>
<dbReference type="InterPro" id="IPR000569">
    <property type="entry name" value="HECT_dom"/>
</dbReference>
<comment type="caution">
    <text evidence="4">The sequence shown here is derived from an EMBL/GenBank/DDBJ whole genome shotgun (WGS) entry which is preliminary data.</text>
</comment>
<protein>
    <recommendedName>
        <fullName evidence="3">HECT domain-containing protein</fullName>
    </recommendedName>
</protein>
<dbReference type="PROSITE" id="PS50237">
    <property type="entry name" value="HECT"/>
    <property type="match status" value="1"/>
</dbReference>
<dbReference type="Proteomes" id="UP001159427">
    <property type="component" value="Unassembled WGS sequence"/>
</dbReference>
<dbReference type="InterPro" id="IPR035983">
    <property type="entry name" value="Hect_E3_ubiquitin_ligase"/>
</dbReference>
<feature type="non-terminal residue" evidence="4">
    <location>
        <position position="1"/>
    </location>
</feature>
<evidence type="ECO:0000259" key="3">
    <source>
        <dbReference type="PROSITE" id="PS50237"/>
    </source>
</evidence>
<evidence type="ECO:0000313" key="4">
    <source>
        <dbReference type="EMBL" id="CAH3166948.1"/>
    </source>
</evidence>
<evidence type="ECO:0000313" key="5">
    <source>
        <dbReference type="Proteomes" id="UP001159427"/>
    </source>
</evidence>
<sequence>EETAIEQAIQLSLQQHGEDKEPLIVAQPEEVEISSDQFTEVMKSHASSQISGEHRNIVSRASIWATALPYFKRKNFAGGKGLIHVTFANFEEEEDAIDLCGPRREFLHLLLGAICKDSKTVTGTVSLKSTFVKDLYTLKRVIGITGSFFGVGGGGRWGERKLIRALTIGNLHYQCETMLFSLVTCLTYIFRWTLLEVMQEQSPDLTEGEVKFIPKLTPHHLLMFATGAAQVPVTSFDSVPSSHFLHDESKSVPSASTCSNTLYLYVNETTIHNPIHRYLVTALIAVH</sequence>